<feature type="region of interest" description="Disordered" evidence="1">
    <location>
        <begin position="88"/>
        <end position="123"/>
    </location>
</feature>
<accession>A0AAD7EC70</accession>
<dbReference type="Proteomes" id="UP001218218">
    <property type="component" value="Unassembled WGS sequence"/>
</dbReference>
<evidence type="ECO:0000313" key="4">
    <source>
        <dbReference type="Proteomes" id="UP001218218"/>
    </source>
</evidence>
<evidence type="ECO:0000313" key="3">
    <source>
        <dbReference type="EMBL" id="KAJ7309959.1"/>
    </source>
</evidence>
<feature type="transmembrane region" description="Helical" evidence="2">
    <location>
        <begin position="18"/>
        <end position="37"/>
    </location>
</feature>
<sequence length="162" mass="18280">MVAGSTTGQGVGEWVGTLLWWGGVFAGMAVLCVALVWTTQEGWVALPSGGYRWIPRHGPHSPWMRKLWRLMEHVGAWLMKITRPMTGLSQEEGRRRTHTTERREEPNRRGEATWRSGHPDQNPGVLIRTNGGQLYPMVTNLDSGVVGPPFPYTWTMSSLQNW</sequence>
<comment type="caution">
    <text evidence="3">The sequence shown here is derived from an EMBL/GenBank/DDBJ whole genome shotgun (WGS) entry which is preliminary data.</text>
</comment>
<dbReference type="EMBL" id="JARIHO010000080">
    <property type="protein sequence ID" value="KAJ7309959.1"/>
    <property type="molecule type" value="Genomic_DNA"/>
</dbReference>
<protein>
    <submittedName>
        <fullName evidence="3">Uncharacterized protein</fullName>
    </submittedName>
</protein>
<keyword evidence="2" id="KW-0472">Membrane</keyword>
<keyword evidence="4" id="KW-1185">Reference proteome</keyword>
<evidence type="ECO:0000256" key="2">
    <source>
        <dbReference type="SAM" id="Phobius"/>
    </source>
</evidence>
<evidence type="ECO:0000256" key="1">
    <source>
        <dbReference type="SAM" id="MobiDB-lite"/>
    </source>
</evidence>
<reference evidence="3" key="1">
    <citation type="submission" date="2023-03" db="EMBL/GenBank/DDBJ databases">
        <title>Massive genome expansion in bonnet fungi (Mycena s.s.) driven by repeated elements and novel gene families across ecological guilds.</title>
        <authorList>
            <consortium name="Lawrence Berkeley National Laboratory"/>
            <person name="Harder C.B."/>
            <person name="Miyauchi S."/>
            <person name="Viragh M."/>
            <person name="Kuo A."/>
            <person name="Thoen E."/>
            <person name="Andreopoulos B."/>
            <person name="Lu D."/>
            <person name="Skrede I."/>
            <person name="Drula E."/>
            <person name="Henrissat B."/>
            <person name="Morin E."/>
            <person name="Kohler A."/>
            <person name="Barry K."/>
            <person name="LaButti K."/>
            <person name="Morin E."/>
            <person name="Salamov A."/>
            <person name="Lipzen A."/>
            <person name="Mereny Z."/>
            <person name="Hegedus B."/>
            <person name="Baldrian P."/>
            <person name="Stursova M."/>
            <person name="Weitz H."/>
            <person name="Taylor A."/>
            <person name="Grigoriev I.V."/>
            <person name="Nagy L.G."/>
            <person name="Martin F."/>
            <person name="Kauserud H."/>
        </authorList>
    </citation>
    <scope>NUCLEOTIDE SEQUENCE</scope>
    <source>
        <strain evidence="3">CBHHK002</strain>
    </source>
</reference>
<keyword evidence="2" id="KW-0812">Transmembrane</keyword>
<name>A0AAD7EC70_9AGAR</name>
<keyword evidence="2" id="KW-1133">Transmembrane helix</keyword>
<dbReference type="AlphaFoldDB" id="A0AAD7EC70"/>
<feature type="compositionally biased region" description="Basic and acidic residues" evidence="1">
    <location>
        <begin position="91"/>
        <end position="112"/>
    </location>
</feature>
<organism evidence="3 4">
    <name type="scientific">Mycena albidolilacea</name>
    <dbReference type="NCBI Taxonomy" id="1033008"/>
    <lineage>
        <taxon>Eukaryota</taxon>
        <taxon>Fungi</taxon>
        <taxon>Dikarya</taxon>
        <taxon>Basidiomycota</taxon>
        <taxon>Agaricomycotina</taxon>
        <taxon>Agaricomycetes</taxon>
        <taxon>Agaricomycetidae</taxon>
        <taxon>Agaricales</taxon>
        <taxon>Marasmiineae</taxon>
        <taxon>Mycenaceae</taxon>
        <taxon>Mycena</taxon>
    </lineage>
</organism>
<gene>
    <name evidence="3" type="ORF">DFH08DRAFT_823244</name>
</gene>
<proteinExistence type="predicted"/>